<keyword evidence="8" id="KW-1185">Reference proteome</keyword>
<evidence type="ECO:0000259" key="6">
    <source>
        <dbReference type="PROSITE" id="PS51007"/>
    </source>
</evidence>
<keyword evidence="2 4" id="KW-0479">Metal-binding</keyword>
<evidence type="ECO:0000256" key="3">
    <source>
        <dbReference type="ARBA" id="ARBA00023004"/>
    </source>
</evidence>
<dbReference type="EMBL" id="CP141259">
    <property type="protein sequence ID" value="WRL45485.1"/>
    <property type="molecule type" value="Genomic_DNA"/>
</dbReference>
<dbReference type="CDD" id="cd20779">
    <property type="entry name" value="8prop_hemeD1_NirS"/>
    <property type="match status" value="1"/>
</dbReference>
<organism evidence="7 8">
    <name type="scientific">Aromatoleum evansii</name>
    <name type="common">Azoarcus evansii</name>
    <dbReference type="NCBI Taxonomy" id="59406"/>
    <lineage>
        <taxon>Bacteria</taxon>
        <taxon>Pseudomonadati</taxon>
        <taxon>Pseudomonadota</taxon>
        <taxon>Betaproteobacteria</taxon>
        <taxon>Rhodocyclales</taxon>
        <taxon>Rhodocyclaceae</taxon>
        <taxon>Aromatoleum</taxon>
    </lineage>
</organism>
<dbReference type="Proteomes" id="UP001626593">
    <property type="component" value="Chromosome"/>
</dbReference>
<dbReference type="SUPFAM" id="SSF46626">
    <property type="entry name" value="Cytochrome c"/>
    <property type="match status" value="1"/>
</dbReference>
<feature type="signal peptide" evidence="5">
    <location>
        <begin position="1"/>
        <end position="26"/>
    </location>
</feature>
<accession>A0ABZ1AJ32</accession>
<dbReference type="Gene3D" id="2.140.10.20">
    <property type="entry name" value="C-terminal (heme d1) domain of cytochrome cd1-nitrite reductase"/>
    <property type="match status" value="1"/>
</dbReference>
<protein>
    <submittedName>
        <fullName evidence="7">Cytochrome D1 domain-containing protein</fullName>
    </submittedName>
</protein>
<dbReference type="Gene3D" id="1.10.760.10">
    <property type="entry name" value="Cytochrome c-like domain"/>
    <property type="match status" value="1"/>
</dbReference>
<evidence type="ECO:0000256" key="5">
    <source>
        <dbReference type="SAM" id="SignalP"/>
    </source>
</evidence>
<dbReference type="Pfam" id="PF13442">
    <property type="entry name" value="Cytochrome_CBB3"/>
    <property type="match status" value="1"/>
</dbReference>
<proteinExistence type="predicted"/>
<keyword evidence="1 4" id="KW-0349">Heme</keyword>
<evidence type="ECO:0000256" key="4">
    <source>
        <dbReference type="PROSITE-ProRule" id="PRU00433"/>
    </source>
</evidence>
<reference evidence="7 8" key="1">
    <citation type="submission" date="2023-12" db="EMBL/GenBank/DDBJ databases">
        <title>A. evansii MAY27, complete genome.</title>
        <authorList>
            <person name="Wang Y."/>
        </authorList>
    </citation>
    <scope>NUCLEOTIDE SEQUENCE [LARGE SCALE GENOMIC DNA]</scope>
    <source>
        <strain evidence="7 8">MAY27</strain>
    </source>
</reference>
<gene>
    <name evidence="7" type="ORF">U5817_20110</name>
</gene>
<keyword evidence="5" id="KW-0732">Signal</keyword>
<feature type="domain" description="Cytochrome c" evidence="6">
    <location>
        <begin position="66"/>
        <end position="145"/>
    </location>
</feature>
<dbReference type="InterPro" id="IPR003143">
    <property type="entry name" value="Cyt_cd1_C_sf"/>
</dbReference>
<keyword evidence="3 4" id="KW-0408">Iron</keyword>
<name>A0ABZ1AJ32_AROEV</name>
<dbReference type="InterPro" id="IPR036909">
    <property type="entry name" value="Cyt_c-like_dom_sf"/>
</dbReference>
<evidence type="ECO:0000313" key="8">
    <source>
        <dbReference type="Proteomes" id="UP001626593"/>
    </source>
</evidence>
<evidence type="ECO:0000313" key="7">
    <source>
        <dbReference type="EMBL" id="WRL45485.1"/>
    </source>
</evidence>
<dbReference type="PROSITE" id="PS51007">
    <property type="entry name" value="CYTC"/>
    <property type="match status" value="1"/>
</dbReference>
<dbReference type="InterPro" id="IPR011048">
    <property type="entry name" value="Haem_d1_sf"/>
</dbReference>
<evidence type="ECO:0000256" key="2">
    <source>
        <dbReference type="ARBA" id="ARBA00022723"/>
    </source>
</evidence>
<evidence type="ECO:0000256" key="1">
    <source>
        <dbReference type="ARBA" id="ARBA00022617"/>
    </source>
</evidence>
<dbReference type="SUPFAM" id="SSF51004">
    <property type="entry name" value="C-terminal (heme d1) domain of cytochrome cd1-nitrite reductase"/>
    <property type="match status" value="1"/>
</dbReference>
<dbReference type="InterPro" id="IPR009056">
    <property type="entry name" value="Cyt_c-like_dom"/>
</dbReference>
<dbReference type="Pfam" id="PF02239">
    <property type="entry name" value="Cytochrom_D1"/>
    <property type="match status" value="1"/>
</dbReference>
<sequence length="576" mass="63683">MSMKSNWITGVFLVASLPLAISQAFAQGTDKHVEDTEAKYHAGGSPIADIDLYKDTNPDAPKMSKAEFDKARNIYFQRCAGCHGVLRKGATGKPLTPDITLPRGTEYLKVFIKYGSPAGMPNWGTSGELTDDEVDLMARYIQQTAPTPPEFGMAEMKQTWKVIVPPAQRPTKKMNNYNIANIFSTTLRDSGEVALIDGDTKKIINIVKTGYAVHISRISASGRYLFVIGRDARVNMIDLWMEKPDNVAEIRIGLEARSVDTSKFKGYEDKLAIAGAYWPPQFVIMNGDTLEPLKIVSTRGLTVDTQEYHPEPRVASIVASHFKPEFVVNVKETGKTLMVDYSDITNLKMTEIGSARFLHDGGWDSSKRYFMVAANQSNKIAAIDAKEGKLAGMVEVGKIPHPGRGANFVHPKYGPVWATGHLGDESIALVGTDPKNHKQYAWKLVENLKSQGGGSLFIKTHPKSKHLYVDNPLHPEAKVSQSVAVYDLKNLQAGYKVLPIGDWAGLKDDGAKRVVQPEYNKAGDEVWFSVWSAKDKESAIVVVDDKTLELKTVIKDPKLITPTGHFNVYNTQHDVY</sequence>
<feature type="chain" id="PRO_5046488497" evidence="5">
    <location>
        <begin position="27"/>
        <end position="576"/>
    </location>
</feature>